<evidence type="ECO:0000256" key="1">
    <source>
        <dbReference type="SAM" id="MobiDB-lite"/>
    </source>
</evidence>
<gene>
    <name evidence="3" type="ORF">OG517_37105</name>
</gene>
<keyword evidence="2" id="KW-0812">Transmembrane</keyword>
<dbReference type="EMBL" id="CP108090">
    <property type="protein sequence ID" value="WUQ16597.1"/>
    <property type="molecule type" value="Genomic_DNA"/>
</dbReference>
<keyword evidence="2" id="KW-0472">Membrane</keyword>
<dbReference type="Proteomes" id="UP001432039">
    <property type="component" value="Chromosome"/>
</dbReference>
<reference evidence="3" key="1">
    <citation type="submission" date="2022-10" db="EMBL/GenBank/DDBJ databases">
        <title>The complete genomes of actinobacterial strains from the NBC collection.</title>
        <authorList>
            <person name="Joergensen T.S."/>
            <person name="Alvarez Arevalo M."/>
            <person name="Sterndorff E.B."/>
            <person name="Faurdal D."/>
            <person name="Vuksanovic O."/>
            <person name="Mourched A.-S."/>
            <person name="Charusanti P."/>
            <person name="Shaw S."/>
            <person name="Blin K."/>
            <person name="Weber T."/>
        </authorList>
    </citation>
    <scope>NUCLEOTIDE SEQUENCE</scope>
    <source>
        <strain evidence="3">NBC_00248</strain>
    </source>
</reference>
<sequence length="99" mass="10045">MSILKLAPSSEEGAPRSTTAPTTAALLPLAVMLPAVTVMFHDRFGVAASVALVVVSLVLVAAGGALVARTAARADADAIRARRDADVLDALEPLAGARR</sequence>
<organism evidence="3 4">
    <name type="scientific">Streptomyces virginiae</name>
    <name type="common">Streptomyces cinnamonensis</name>
    <dbReference type="NCBI Taxonomy" id="1961"/>
    <lineage>
        <taxon>Bacteria</taxon>
        <taxon>Bacillati</taxon>
        <taxon>Actinomycetota</taxon>
        <taxon>Actinomycetes</taxon>
        <taxon>Kitasatosporales</taxon>
        <taxon>Streptomycetaceae</taxon>
        <taxon>Streptomyces</taxon>
    </lineage>
</organism>
<name>A0ABZ1TMX4_STRVG</name>
<feature type="region of interest" description="Disordered" evidence="1">
    <location>
        <begin position="1"/>
        <end position="20"/>
    </location>
</feature>
<feature type="transmembrane region" description="Helical" evidence="2">
    <location>
        <begin position="46"/>
        <end position="68"/>
    </location>
</feature>
<accession>A0ABZ1TMX4</accession>
<dbReference type="RefSeq" id="WP_328964858.1">
    <property type="nucleotide sequence ID" value="NZ_CP108090.1"/>
</dbReference>
<proteinExistence type="predicted"/>
<evidence type="ECO:0000313" key="3">
    <source>
        <dbReference type="EMBL" id="WUQ16597.1"/>
    </source>
</evidence>
<protein>
    <submittedName>
        <fullName evidence="3">Uncharacterized protein</fullName>
    </submittedName>
</protein>
<keyword evidence="4" id="KW-1185">Reference proteome</keyword>
<keyword evidence="2" id="KW-1133">Transmembrane helix</keyword>
<evidence type="ECO:0000256" key="2">
    <source>
        <dbReference type="SAM" id="Phobius"/>
    </source>
</evidence>
<evidence type="ECO:0000313" key="4">
    <source>
        <dbReference type="Proteomes" id="UP001432039"/>
    </source>
</evidence>